<reference evidence="8 9" key="1">
    <citation type="submission" date="2020-07" db="EMBL/GenBank/DDBJ databases">
        <title>Sequencing the genomes of 1000 actinobacteria strains.</title>
        <authorList>
            <person name="Klenk H.-P."/>
        </authorList>
    </citation>
    <scope>NUCLEOTIDE SEQUENCE [LARGE SCALE GENOMIC DNA]</scope>
    <source>
        <strain evidence="8 9">DSM 100723</strain>
    </source>
</reference>
<dbReference type="GO" id="GO:0016985">
    <property type="term" value="F:mannan endo-1,4-beta-mannosidase activity"/>
    <property type="evidence" value="ECO:0007669"/>
    <property type="project" value="InterPro"/>
</dbReference>
<proteinExistence type="inferred from homology"/>
<dbReference type="PANTHER" id="PTHR40079">
    <property type="entry name" value="MANNAN ENDO-1,4-BETA-MANNOSIDASE E-RELATED"/>
    <property type="match status" value="1"/>
</dbReference>
<organism evidence="8 9">
    <name type="scientific">Microlunatus kandeliicorticis</name>
    <dbReference type="NCBI Taxonomy" id="1759536"/>
    <lineage>
        <taxon>Bacteria</taxon>
        <taxon>Bacillati</taxon>
        <taxon>Actinomycetota</taxon>
        <taxon>Actinomycetes</taxon>
        <taxon>Propionibacteriales</taxon>
        <taxon>Propionibacteriaceae</taxon>
        <taxon>Microlunatus</taxon>
    </lineage>
</organism>
<keyword evidence="2 4" id="KW-0378">Hydrolase</keyword>
<sequence>MSAEPSTTESPGPTGSSAHAGSTDATKAARLPFWRRPRVLAVVVALVLAVTAGSVAIGRTIDREAVEPVPSVSVTPIPGGVRPGLQRARTLLGTPPSGSPWFSGAWVGGGVATAQRYKAFGTWRGKPLDAATTYPASGSWSEISESNWHISTFNGFPGVLVYGLPMLPTNDPGDFDSIVRGEHDDVYRQVAKDLLANQRGRAIVRIGWEANGDWFPWNTRASQAAAYRNAFRHIVGVLRSVAPDLVIDFDLACGTKLRGQDSRTDALTDLYPGDDVVDLVGCDTYDWYNTITTDDATWARTQHPSSSVGIGDVAAFARAHGKGLSVPEWGLADPSQQGRGDNPLFIERMRGFFEANQDILVLESYFSEPETSIRNSIYDPVQNPASAAAYRRLWG</sequence>
<dbReference type="GO" id="GO:0006080">
    <property type="term" value="P:substituted mannan metabolic process"/>
    <property type="evidence" value="ECO:0007669"/>
    <property type="project" value="InterPro"/>
</dbReference>
<feature type="transmembrane region" description="Helical" evidence="6">
    <location>
        <begin position="39"/>
        <end position="58"/>
    </location>
</feature>
<name>A0A7W3IQ84_9ACTN</name>
<dbReference type="InterPro" id="IPR000805">
    <property type="entry name" value="Glyco_hydro_26"/>
</dbReference>
<evidence type="ECO:0000256" key="2">
    <source>
        <dbReference type="ARBA" id="ARBA00022801"/>
    </source>
</evidence>
<dbReference type="Pfam" id="PF02156">
    <property type="entry name" value="Glyco_hydro_26"/>
    <property type="match status" value="1"/>
</dbReference>
<dbReference type="EMBL" id="JACGWT010000001">
    <property type="protein sequence ID" value="MBA8793251.1"/>
    <property type="molecule type" value="Genomic_DNA"/>
</dbReference>
<dbReference type="RefSeq" id="WP_182558782.1">
    <property type="nucleotide sequence ID" value="NZ_JACGWT010000001.1"/>
</dbReference>
<keyword evidence="9" id="KW-1185">Reference proteome</keyword>
<comment type="similarity">
    <text evidence="1 4">Belongs to the glycosyl hydrolase 26 family.</text>
</comment>
<evidence type="ECO:0000256" key="3">
    <source>
        <dbReference type="ARBA" id="ARBA00023295"/>
    </source>
</evidence>
<dbReference type="AlphaFoldDB" id="A0A7W3IQ84"/>
<gene>
    <name evidence="8" type="ORF">FHX74_000845</name>
</gene>
<dbReference type="Gene3D" id="3.20.20.80">
    <property type="entry name" value="Glycosidases"/>
    <property type="match status" value="1"/>
</dbReference>
<evidence type="ECO:0000256" key="1">
    <source>
        <dbReference type="ARBA" id="ARBA00007754"/>
    </source>
</evidence>
<accession>A0A7W3IQ84</accession>
<comment type="caution">
    <text evidence="8">The sequence shown here is derived from an EMBL/GenBank/DDBJ whole genome shotgun (WGS) entry which is preliminary data.</text>
</comment>
<dbReference type="Proteomes" id="UP000523079">
    <property type="component" value="Unassembled WGS sequence"/>
</dbReference>
<keyword evidence="6" id="KW-0472">Membrane</keyword>
<feature type="region of interest" description="Disordered" evidence="5">
    <location>
        <begin position="1"/>
        <end position="23"/>
    </location>
</feature>
<keyword evidence="3 4" id="KW-0326">Glycosidase</keyword>
<dbReference type="SUPFAM" id="SSF51445">
    <property type="entry name" value="(Trans)glycosidases"/>
    <property type="match status" value="1"/>
</dbReference>
<feature type="active site" description="Nucleophile" evidence="4">
    <location>
        <position position="328"/>
    </location>
</feature>
<dbReference type="PANTHER" id="PTHR40079:SF4">
    <property type="entry name" value="GH26 DOMAIN-CONTAINING PROTEIN-RELATED"/>
    <property type="match status" value="1"/>
</dbReference>
<evidence type="ECO:0000313" key="9">
    <source>
        <dbReference type="Proteomes" id="UP000523079"/>
    </source>
</evidence>
<evidence type="ECO:0000259" key="7">
    <source>
        <dbReference type="PROSITE" id="PS51764"/>
    </source>
</evidence>
<dbReference type="PROSITE" id="PS51764">
    <property type="entry name" value="GH26"/>
    <property type="match status" value="1"/>
</dbReference>
<dbReference type="InterPro" id="IPR017853">
    <property type="entry name" value="GH"/>
</dbReference>
<feature type="compositionally biased region" description="Low complexity" evidence="5">
    <location>
        <begin position="1"/>
        <end position="18"/>
    </location>
</feature>
<evidence type="ECO:0000313" key="8">
    <source>
        <dbReference type="EMBL" id="MBA8793251.1"/>
    </source>
</evidence>
<evidence type="ECO:0000256" key="5">
    <source>
        <dbReference type="SAM" id="MobiDB-lite"/>
    </source>
</evidence>
<keyword evidence="6" id="KW-1133">Transmembrane helix</keyword>
<feature type="domain" description="GH26" evidence="7">
    <location>
        <begin position="72"/>
        <end position="395"/>
    </location>
</feature>
<keyword evidence="6" id="KW-0812">Transmembrane</keyword>
<evidence type="ECO:0000256" key="4">
    <source>
        <dbReference type="PROSITE-ProRule" id="PRU01100"/>
    </source>
</evidence>
<dbReference type="InterPro" id="IPR022790">
    <property type="entry name" value="GH26_dom"/>
</dbReference>
<feature type="active site" description="Proton donor" evidence="4">
    <location>
        <position position="209"/>
    </location>
</feature>
<protein>
    <recommendedName>
        <fullName evidence="7">GH26 domain-containing protein</fullName>
    </recommendedName>
</protein>
<evidence type="ECO:0000256" key="6">
    <source>
        <dbReference type="SAM" id="Phobius"/>
    </source>
</evidence>